<feature type="transmembrane region" description="Helical" evidence="2">
    <location>
        <begin position="57"/>
        <end position="77"/>
    </location>
</feature>
<dbReference type="AlphaFoldDB" id="A0AAW0AHH2"/>
<feature type="transmembrane region" description="Helical" evidence="2">
    <location>
        <begin position="161"/>
        <end position="181"/>
    </location>
</feature>
<gene>
    <name evidence="3" type="ORF">R3P38DRAFT_3026647</name>
</gene>
<protein>
    <submittedName>
        <fullName evidence="3">Uncharacterized protein</fullName>
    </submittedName>
</protein>
<dbReference type="EMBL" id="JAWWNJ010000069">
    <property type="protein sequence ID" value="KAK7007912.1"/>
    <property type="molecule type" value="Genomic_DNA"/>
</dbReference>
<comment type="caution">
    <text evidence="3">The sequence shown here is derived from an EMBL/GenBank/DDBJ whole genome shotgun (WGS) entry which is preliminary data.</text>
</comment>
<organism evidence="3 4">
    <name type="scientific">Favolaschia claudopus</name>
    <dbReference type="NCBI Taxonomy" id="2862362"/>
    <lineage>
        <taxon>Eukaryota</taxon>
        <taxon>Fungi</taxon>
        <taxon>Dikarya</taxon>
        <taxon>Basidiomycota</taxon>
        <taxon>Agaricomycotina</taxon>
        <taxon>Agaricomycetes</taxon>
        <taxon>Agaricomycetidae</taxon>
        <taxon>Agaricales</taxon>
        <taxon>Marasmiineae</taxon>
        <taxon>Mycenaceae</taxon>
        <taxon>Favolaschia</taxon>
    </lineage>
</organism>
<evidence type="ECO:0000256" key="2">
    <source>
        <dbReference type="SAM" id="Phobius"/>
    </source>
</evidence>
<keyword evidence="2" id="KW-0472">Membrane</keyword>
<feature type="region of interest" description="Disordered" evidence="1">
    <location>
        <begin position="229"/>
        <end position="302"/>
    </location>
</feature>
<feature type="compositionally biased region" description="Polar residues" evidence="1">
    <location>
        <begin position="126"/>
        <end position="140"/>
    </location>
</feature>
<name>A0AAW0AHH2_9AGAR</name>
<reference evidence="3 4" key="1">
    <citation type="journal article" date="2024" name="J Genomics">
        <title>Draft genome sequencing and assembly of Favolaschia claudopus CIRM-BRFM 2984 isolated from oak limbs.</title>
        <authorList>
            <person name="Navarro D."/>
            <person name="Drula E."/>
            <person name="Chaduli D."/>
            <person name="Cazenave R."/>
            <person name="Ahrendt S."/>
            <person name="Wang J."/>
            <person name="Lipzen A."/>
            <person name="Daum C."/>
            <person name="Barry K."/>
            <person name="Grigoriev I.V."/>
            <person name="Favel A."/>
            <person name="Rosso M.N."/>
            <person name="Martin F."/>
        </authorList>
    </citation>
    <scope>NUCLEOTIDE SEQUENCE [LARGE SCALE GENOMIC DNA]</scope>
    <source>
        <strain evidence="3 4">CIRM-BRFM 2984</strain>
    </source>
</reference>
<accession>A0AAW0AHH2</accession>
<keyword evidence="4" id="KW-1185">Reference proteome</keyword>
<feature type="compositionally biased region" description="Basic and acidic residues" evidence="1">
    <location>
        <begin position="275"/>
        <end position="296"/>
    </location>
</feature>
<keyword evidence="2" id="KW-0812">Transmembrane</keyword>
<evidence type="ECO:0000313" key="3">
    <source>
        <dbReference type="EMBL" id="KAK7007912.1"/>
    </source>
</evidence>
<keyword evidence="2" id="KW-1133">Transmembrane helix</keyword>
<feature type="region of interest" description="Disordered" evidence="1">
    <location>
        <begin position="126"/>
        <end position="147"/>
    </location>
</feature>
<dbReference type="Proteomes" id="UP001362999">
    <property type="component" value="Unassembled WGS sequence"/>
</dbReference>
<feature type="transmembrane region" description="Helical" evidence="2">
    <location>
        <begin position="201"/>
        <end position="221"/>
    </location>
</feature>
<proteinExistence type="predicted"/>
<sequence length="302" mass="32492">MLANRSPRARRRSSLCNPCLIIFVSTFLLVFYRAKIKELFPQSASLLSVLEWAGDQLLLGFCAGLFLSGLGLFVSLLRDGKKYLFPAAAAEEDAAEDATMSDGALQSLEAGLHPVSADVPFPLESTQPNVDSPSTSQSQPLPAPDVDLPSPTVTFRPLAKLLCMILCSASVWVDLWLRGILSSRNPPATALEVMLKVLKHLLAGVEVLSVVSMVTLAFIAWKTWRPGRSRWAGSRDASGDEELELVGGGVEGEDKGIEGLDDEEGESLSNAIPEPAHEDRGRETQKVDGGHGEEHSSQSSVI</sequence>
<evidence type="ECO:0000313" key="4">
    <source>
        <dbReference type="Proteomes" id="UP001362999"/>
    </source>
</evidence>
<evidence type="ECO:0000256" key="1">
    <source>
        <dbReference type="SAM" id="MobiDB-lite"/>
    </source>
</evidence>